<dbReference type="EMBL" id="QJTC01000043">
    <property type="protein sequence ID" value="PYE73009.1"/>
    <property type="molecule type" value="Genomic_DNA"/>
</dbReference>
<evidence type="ECO:0000313" key="1">
    <source>
        <dbReference type="EMBL" id="PYE73009.1"/>
    </source>
</evidence>
<organism evidence="1 2">
    <name type="scientific">Xylophilus ampelinus</name>
    <dbReference type="NCBI Taxonomy" id="54067"/>
    <lineage>
        <taxon>Bacteria</taxon>
        <taxon>Pseudomonadati</taxon>
        <taxon>Pseudomonadota</taxon>
        <taxon>Betaproteobacteria</taxon>
        <taxon>Burkholderiales</taxon>
        <taxon>Xylophilus</taxon>
    </lineage>
</organism>
<protein>
    <submittedName>
        <fullName evidence="1">Uncharacterized protein</fullName>
    </submittedName>
</protein>
<dbReference type="Proteomes" id="UP000247540">
    <property type="component" value="Unassembled WGS sequence"/>
</dbReference>
<gene>
    <name evidence="1" type="ORF">DFQ15_1434</name>
</gene>
<comment type="caution">
    <text evidence="1">The sequence shown here is derived from an EMBL/GenBank/DDBJ whole genome shotgun (WGS) entry which is preliminary data.</text>
</comment>
<sequence length="69" mass="7405">MSIAAKHVEMTSNLYSLKDADVNRFTNRVTHAEAGISNLEASRLSDNAVNTSIEGIESFLCVGMAAAFN</sequence>
<dbReference type="AlphaFoldDB" id="A0A318SDJ4"/>
<dbReference type="RefSeq" id="WP_146228779.1">
    <property type="nucleotide sequence ID" value="NZ_JAMOFZ010000043.1"/>
</dbReference>
<proteinExistence type="predicted"/>
<reference evidence="1 2" key="1">
    <citation type="submission" date="2018-06" db="EMBL/GenBank/DDBJ databases">
        <title>Genomic Encyclopedia of Type Strains, Phase III (KMG-III): the genomes of soil and plant-associated and newly described type strains.</title>
        <authorList>
            <person name="Whitman W."/>
        </authorList>
    </citation>
    <scope>NUCLEOTIDE SEQUENCE [LARGE SCALE GENOMIC DNA]</scope>
    <source>
        <strain evidence="1 2">CECT 7646</strain>
    </source>
</reference>
<evidence type="ECO:0000313" key="2">
    <source>
        <dbReference type="Proteomes" id="UP000247540"/>
    </source>
</evidence>
<keyword evidence="2" id="KW-1185">Reference proteome</keyword>
<name>A0A318SDJ4_9BURK</name>
<accession>A0A318SDJ4</accession>